<dbReference type="AlphaFoldDB" id="A0A8R7PRG5"/>
<evidence type="ECO:0000259" key="1">
    <source>
        <dbReference type="Pfam" id="PF19273"/>
    </source>
</evidence>
<sequence length="194" mass="21628">MVGAQLGLETVVSAIFDGSGDYAKTDHEAKFQIHRTFEGLLQQLLSLKWTEPSLIVIHGHYLDSLGLYLRHYPDVVASVVNKLFELLTSLPITIQGPSNNSRQARLQICSSFIRISRAADKALLPHMKNIADTMAYLQGEGRLLRAEHDHLCEAFLIMASSSGNRKSWPGYLNLLTKHGPKWNGKLHTCLTHLA</sequence>
<name>A0A8R7PRG5_TRIUA</name>
<evidence type="ECO:0000313" key="3">
    <source>
        <dbReference type="Proteomes" id="UP000015106"/>
    </source>
</evidence>
<dbReference type="Gramene" id="TuG1812G0300002391.01.T05">
    <property type="protein sequence ID" value="TuG1812G0300002391.01.T05"/>
    <property type="gene ID" value="TuG1812G0300002391.01"/>
</dbReference>
<dbReference type="GO" id="GO:0006405">
    <property type="term" value="P:RNA export from nucleus"/>
    <property type="evidence" value="ECO:0007669"/>
    <property type="project" value="TreeGrafter"/>
</dbReference>
<reference evidence="2" key="2">
    <citation type="submission" date="2018-03" db="EMBL/GenBank/DDBJ databases">
        <title>The Triticum urartu genome reveals the dynamic nature of wheat genome evolution.</title>
        <authorList>
            <person name="Ling H."/>
            <person name="Ma B."/>
            <person name="Shi X."/>
            <person name="Liu H."/>
            <person name="Dong L."/>
            <person name="Sun H."/>
            <person name="Cao Y."/>
            <person name="Gao Q."/>
            <person name="Zheng S."/>
            <person name="Li Y."/>
            <person name="Yu Y."/>
            <person name="Du H."/>
            <person name="Qi M."/>
            <person name="Li Y."/>
            <person name="Yu H."/>
            <person name="Cui Y."/>
            <person name="Wang N."/>
            <person name="Chen C."/>
            <person name="Wu H."/>
            <person name="Zhao Y."/>
            <person name="Zhang J."/>
            <person name="Li Y."/>
            <person name="Zhou W."/>
            <person name="Zhang B."/>
            <person name="Hu W."/>
            <person name="Eijk M."/>
            <person name="Tang J."/>
            <person name="Witsenboer H."/>
            <person name="Zhao S."/>
            <person name="Li Z."/>
            <person name="Zhang A."/>
            <person name="Wang D."/>
            <person name="Liang C."/>
        </authorList>
    </citation>
    <scope>NUCLEOTIDE SEQUENCE [LARGE SCALE GENOMIC DNA]</scope>
    <source>
        <strain evidence="2">cv. G1812</strain>
    </source>
</reference>
<dbReference type="PANTHER" id="PTHR11223:SF3">
    <property type="entry name" value="EXPORTIN-5"/>
    <property type="match status" value="1"/>
</dbReference>
<dbReference type="GO" id="GO:0006611">
    <property type="term" value="P:protein export from nucleus"/>
    <property type="evidence" value="ECO:0007669"/>
    <property type="project" value="InterPro"/>
</dbReference>
<dbReference type="Pfam" id="PF19273">
    <property type="entry name" value="Exportin-5"/>
    <property type="match status" value="1"/>
</dbReference>
<dbReference type="GO" id="GO:0005634">
    <property type="term" value="C:nucleus"/>
    <property type="evidence" value="ECO:0007669"/>
    <property type="project" value="TreeGrafter"/>
</dbReference>
<feature type="domain" description="Exportin-5 C-terminal" evidence="1">
    <location>
        <begin position="5"/>
        <end position="166"/>
    </location>
</feature>
<evidence type="ECO:0000313" key="2">
    <source>
        <dbReference type="EnsemblPlants" id="TuG1812G0300002391.01.T05"/>
    </source>
</evidence>
<dbReference type="InterPro" id="IPR011989">
    <property type="entry name" value="ARM-like"/>
</dbReference>
<dbReference type="Gene3D" id="1.25.10.10">
    <property type="entry name" value="Leucine-rich Repeat Variant"/>
    <property type="match status" value="1"/>
</dbReference>
<dbReference type="PANTHER" id="PTHR11223">
    <property type="entry name" value="EXPORTIN 1/5"/>
    <property type="match status" value="1"/>
</dbReference>
<dbReference type="InterPro" id="IPR045478">
    <property type="entry name" value="Exportin-5_C"/>
</dbReference>
<dbReference type="GO" id="GO:0005737">
    <property type="term" value="C:cytoplasm"/>
    <property type="evidence" value="ECO:0007669"/>
    <property type="project" value="TreeGrafter"/>
</dbReference>
<dbReference type="InterPro" id="IPR045065">
    <property type="entry name" value="XPO1/5"/>
</dbReference>
<organism evidence="2 3">
    <name type="scientific">Triticum urartu</name>
    <name type="common">Red wild einkorn</name>
    <name type="synonym">Crithodium urartu</name>
    <dbReference type="NCBI Taxonomy" id="4572"/>
    <lineage>
        <taxon>Eukaryota</taxon>
        <taxon>Viridiplantae</taxon>
        <taxon>Streptophyta</taxon>
        <taxon>Embryophyta</taxon>
        <taxon>Tracheophyta</taxon>
        <taxon>Spermatophyta</taxon>
        <taxon>Magnoliopsida</taxon>
        <taxon>Liliopsida</taxon>
        <taxon>Poales</taxon>
        <taxon>Poaceae</taxon>
        <taxon>BOP clade</taxon>
        <taxon>Pooideae</taxon>
        <taxon>Triticodae</taxon>
        <taxon>Triticeae</taxon>
        <taxon>Triticinae</taxon>
        <taxon>Triticum</taxon>
    </lineage>
</organism>
<reference evidence="2" key="3">
    <citation type="submission" date="2022-06" db="UniProtKB">
        <authorList>
            <consortium name="EnsemblPlants"/>
        </authorList>
    </citation>
    <scope>IDENTIFICATION</scope>
</reference>
<dbReference type="Proteomes" id="UP000015106">
    <property type="component" value="Chromosome 3"/>
</dbReference>
<dbReference type="GO" id="GO:0042565">
    <property type="term" value="C:RNA nuclear export complex"/>
    <property type="evidence" value="ECO:0007669"/>
    <property type="project" value="TreeGrafter"/>
</dbReference>
<dbReference type="EnsemblPlants" id="TuG1812G0300002391.01.T05">
    <property type="protein sequence ID" value="TuG1812G0300002391.01.T05"/>
    <property type="gene ID" value="TuG1812G0300002391.01"/>
</dbReference>
<gene>
    <name evidence="2" type="primary">LOC125543891</name>
</gene>
<reference evidence="3" key="1">
    <citation type="journal article" date="2013" name="Nature">
        <title>Draft genome of the wheat A-genome progenitor Triticum urartu.</title>
        <authorList>
            <person name="Ling H.Q."/>
            <person name="Zhao S."/>
            <person name="Liu D."/>
            <person name="Wang J."/>
            <person name="Sun H."/>
            <person name="Zhang C."/>
            <person name="Fan H."/>
            <person name="Li D."/>
            <person name="Dong L."/>
            <person name="Tao Y."/>
            <person name="Gao C."/>
            <person name="Wu H."/>
            <person name="Li Y."/>
            <person name="Cui Y."/>
            <person name="Guo X."/>
            <person name="Zheng S."/>
            <person name="Wang B."/>
            <person name="Yu K."/>
            <person name="Liang Q."/>
            <person name="Yang W."/>
            <person name="Lou X."/>
            <person name="Chen J."/>
            <person name="Feng M."/>
            <person name="Jian J."/>
            <person name="Zhang X."/>
            <person name="Luo G."/>
            <person name="Jiang Y."/>
            <person name="Liu J."/>
            <person name="Wang Z."/>
            <person name="Sha Y."/>
            <person name="Zhang B."/>
            <person name="Wu H."/>
            <person name="Tang D."/>
            <person name="Shen Q."/>
            <person name="Xue P."/>
            <person name="Zou S."/>
            <person name="Wang X."/>
            <person name="Liu X."/>
            <person name="Wang F."/>
            <person name="Yang Y."/>
            <person name="An X."/>
            <person name="Dong Z."/>
            <person name="Zhang K."/>
            <person name="Zhang X."/>
            <person name="Luo M.C."/>
            <person name="Dvorak J."/>
            <person name="Tong Y."/>
            <person name="Wang J."/>
            <person name="Yang H."/>
            <person name="Li Z."/>
            <person name="Wang D."/>
            <person name="Zhang A."/>
            <person name="Wang J."/>
        </authorList>
    </citation>
    <scope>NUCLEOTIDE SEQUENCE</scope>
    <source>
        <strain evidence="3">cv. G1812</strain>
    </source>
</reference>
<protein>
    <recommendedName>
        <fullName evidence="1">Exportin-5 C-terminal domain-containing protein</fullName>
    </recommendedName>
</protein>
<accession>A0A8R7PRG5</accession>
<dbReference type="GO" id="GO:0003723">
    <property type="term" value="F:RNA binding"/>
    <property type="evidence" value="ECO:0007669"/>
    <property type="project" value="TreeGrafter"/>
</dbReference>
<proteinExistence type="predicted"/>
<keyword evidence="3" id="KW-1185">Reference proteome</keyword>
<dbReference type="GO" id="GO:0005049">
    <property type="term" value="F:nuclear export signal receptor activity"/>
    <property type="evidence" value="ECO:0007669"/>
    <property type="project" value="InterPro"/>
</dbReference>